<accession>A0A819B651</accession>
<dbReference type="EMBL" id="CAJNOG010001059">
    <property type="protein sequence ID" value="CAF1403688.1"/>
    <property type="molecule type" value="Genomic_DNA"/>
</dbReference>
<dbReference type="EMBL" id="CAJOAZ010001303">
    <property type="protein sequence ID" value="CAF3796539.1"/>
    <property type="molecule type" value="Genomic_DNA"/>
</dbReference>
<feature type="region of interest" description="Disordered" evidence="1">
    <location>
        <begin position="26"/>
        <end position="45"/>
    </location>
</feature>
<organism evidence="3 4">
    <name type="scientific">Adineta steineri</name>
    <dbReference type="NCBI Taxonomy" id="433720"/>
    <lineage>
        <taxon>Eukaryota</taxon>
        <taxon>Metazoa</taxon>
        <taxon>Spiralia</taxon>
        <taxon>Gnathifera</taxon>
        <taxon>Rotifera</taxon>
        <taxon>Eurotatoria</taxon>
        <taxon>Bdelloidea</taxon>
        <taxon>Adinetida</taxon>
        <taxon>Adinetidae</taxon>
        <taxon>Adineta</taxon>
    </lineage>
</organism>
<evidence type="ECO:0000256" key="1">
    <source>
        <dbReference type="SAM" id="MobiDB-lite"/>
    </source>
</evidence>
<reference evidence="3" key="1">
    <citation type="submission" date="2021-02" db="EMBL/GenBank/DDBJ databases">
        <authorList>
            <person name="Nowell W R."/>
        </authorList>
    </citation>
    <scope>NUCLEOTIDE SEQUENCE</scope>
</reference>
<evidence type="ECO:0000313" key="3">
    <source>
        <dbReference type="EMBL" id="CAF3796539.1"/>
    </source>
</evidence>
<dbReference type="AlphaFoldDB" id="A0A819B651"/>
<dbReference type="Proteomes" id="UP000663845">
    <property type="component" value="Unassembled WGS sequence"/>
</dbReference>
<proteinExistence type="predicted"/>
<name>A0A819B651_9BILA</name>
<sequence>MSLMIELNDDIYEQLHHKLLHLPTRRERKQQKQQQQQQMNLDENELEIRSWNKEEIRIHFNYSSGPMSDFP</sequence>
<comment type="caution">
    <text evidence="3">The sequence shown here is derived from an EMBL/GenBank/DDBJ whole genome shotgun (WGS) entry which is preliminary data.</text>
</comment>
<protein>
    <submittedName>
        <fullName evidence="3">Uncharacterized protein</fullName>
    </submittedName>
</protein>
<evidence type="ECO:0000313" key="2">
    <source>
        <dbReference type="EMBL" id="CAF1403688.1"/>
    </source>
</evidence>
<dbReference type="Proteomes" id="UP000663844">
    <property type="component" value="Unassembled WGS sequence"/>
</dbReference>
<gene>
    <name evidence="2" type="ORF">JYZ213_LOCUS37920</name>
    <name evidence="3" type="ORF">OXD698_LOCUS17997</name>
</gene>
<evidence type="ECO:0000313" key="4">
    <source>
        <dbReference type="Proteomes" id="UP000663844"/>
    </source>
</evidence>